<dbReference type="AlphaFoldDB" id="A0A3N4YMR6"/>
<proteinExistence type="inferred from homology"/>
<dbReference type="InterPro" id="IPR002491">
    <property type="entry name" value="ABC_transptr_periplasmic_BD"/>
</dbReference>
<protein>
    <submittedName>
        <fullName evidence="4">Iron complex transport system substrate-binding protein</fullName>
    </submittedName>
</protein>
<feature type="domain" description="Fe/B12 periplasmic-binding" evidence="3">
    <location>
        <begin position="71"/>
        <end position="346"/>
    </location>
</feature>
<dbReference type="PROSITE" id="PS51257">
    <property type="entry name" value="PROKAR_LIPOPROTEIN"/>
    <property type="match status" value="1"/>
</dbReference>
<dbReference type="SUPFAM" id="SSF53807">
    <property type="entry name" value="Helical backbone' metal receptor"/>
    <property type="match status" value="1"/>
</dbReference>
<dbReference type="OrthoDB" id="9797850at2"/>
<evidence type="ECO:0000313" key="5">
    <source>
        <dbReference type="Proteomes" id="UP000280501"/>
    </source>
</evidence>
<comment type="caution">
    <text evidence="4">The sequence shown here is derived from an EMBL/GenBank/DDBJ whole genome shotgun (WGS) entry which is preliminary data.</text>
</comment>
<comment type="similarity">
    <text evidence="1">Belongs to the bacterial solute-binding protein 8 family.</text>
</comment>
<dbReference type="PANTHER" id="PTHR30535">
    <property type="entry name" value="VITAMIN B12-BINDING PROTEIN"/>
    <property type="match status" value="1"/>
</dbReference>
<name>A0A3N4YMR6_9MICO</name>
<keyword evidence="2" id="KW-0732">Signal</keyword>
<evidence type="ECO:0000259" key="3">
    <source>
        <dbReference type="PROSITE" id="PS50983"/>
    </source>
</evidence>
<dbReference type="Pfam" id="PF01497">
    <property type="entry name" value="Peripla_BP_2"/>
    <property type="match status" value="1"/>
</dbReference>
<dbReference type="PANTHER" id="PTHR30535:SF7">
    <property type="entry name" value="IRON(III) DICITRATE-BINDING PROTEIN"/>
    <property type="match status" value="1"/>
</dbReference>
<evidence type="ECO:0000256" key="2">
    <source>
        <dbReference type="SAM" id="SignalP"/>
    </source>
</evidence>
<evidence type="ECO:0000313" key="4">
    <source>
        <dbReference type="EMBL" id="RPF20624.1"/>
    </source>
</evidence>
<sequence>MNSSPTRILPPRRTALLATGALLAAVLLAGCGTGVQAADGAAADPSGAGGAYPVTVENCGSEIVVDRAPERVVGLDPSQTELLVRLGVADRLVGQAQVANHPLPEDIADQVAGVPELSTETPPAREDLLAVEPDAVVAPTTYEFTAEQGFASMEQLAQAGAVSYVATGGCAERRQTSEVDDLLTDIANLGAILGVPDEATALAGEMSDRLDAVDAAVAGQERPTVAQLYVEGSTVSAIGAGVEYDIIRRAGGDNVFDPAEDLFEQFFAAAVTPEEIAARNPDVIVFGVHDDAQEAQARDYLTATFPEVTAVREDRLVAVPSSGLFPGSVGNVTAVEDVARAFYPDAF</sequence>
<feature type="signal peptide" evidence="2">
    <location>
        <begin position="1"/>
        <end position="37"/>
    </location>
</feature>
<reference evidence="4 5" key="1">
    <citation type="submission" date="2018-11" db="EMBL/GenBank/DDBJ databases">
        <title>Sequencing the genomes of 1000 actinobacteria strains.</title>
        <authorList>
            <person name="Klenk H.-P."/>
        </authorList>
    </citation>
    <scope>NUCLEOTIDE SEQUENCE [LARGE SCALE GENOMIC DNA]</scope>
    <source>
        <strain evidence="4 5">DSM 15700</strain>
    </source>
</reference>
<dbReference type="InterPro" id="IPR006311">
    <property type="entry name" value="TAT_signal"/>
</dbReference>
<evidence type="ECO:0000256" key="1">
    <source>
        <dbReference type="ARBA" id="ARBA00008814"/>
    </source>
</evidence>
<feature type="chain" id="PRO_5018020439" evidence="2">
    <location>
        <begin position="38"/>
        <end position="347"/>
    </location>
</feature>
<dbReference type="Gene3D" id="3.40.50.1980">
    <property type="entry name" value="Nitrogenase molybdenum iron protein domain"/>
    <property type="match status" value="2"/>
</dbReference>
<organism evidence="4 5">
    <name type="scientific">Myceligenerans xiligouense</name>
    <dbReference type="NCBI Taxonomy" id="253184"/>
    <lineage>
        <taxon>Bacteria</taxon>
        <taxon>Bacillati</taxon>
        <taxon>Actinomycetota</taxon>
        <taxon>Actinomycetes</taxon>
        <taxon>Micrococcales</taxon>
        <taxon>Promicromonosporaceae</taxon>
        <taxon>Myceligenerans</taxon>
    </lineage>
</organism>
<gene>
    <name evidence="4" type="ORF">EDD34_1221</name>
</gene>
<accession>A0A3N4YMR6</accession>
<dbReference type="PROSITE" id="PS50983">
    <property type="entry name" value="FE_B12_PBP"/>
    <property type="match status" value="1"/>
</dbReference>
<dbReference type="EMBL" id="RKQZ01000001">
    <property type="protein sequence ID" value="RPF20624.1"/>
    <property type="molecule type" value="Genomic_DNA"/>
</dbReference>
<dbReference type="Proteomes" id="UP000280501">
    <property type="component" value="Unassembled WGS sequence"/>
</dbReference>
<dbReference type="RefSeq" id="WP_123813767.1">
    <property type="nucleotide sequence ID" value="NZ_RKQZ01000001.1"/>
</dbReference>
<keyword evidence="5" id="KW-1185">Reference proteome</keyword>
<dbReference type="InterPro" id="IPR050902">
    <property type="entry name" value="ABC_Transporter_SBP"/>
</dbReference>
<dbReference type="PROSITE" id="PS51318">
    <property type="entry name" value="TAT"/>
    <property type="match status" value="1"/>
</dbReference>